<protein>
    <recommendedName>
        <fullName evidence="5">Ig-like domain-containing protein</fullName>
    </recommendedName>
</protein>
<dbReference type="EMBL" id="SADD01000009">
    <property type="protein sequence ID" value="RVU42821.1"/>
    <property type="molecule type" value="Genomic_DNA"/>
</dbReference>
<reference evidence="3 4" key="1">
    <citation type="submission" date="2019-01" db="EMBL/GenBank/DDBJ databases">
        <title>Lujinxingia litoralis gen. nov., sp. nov. and Lujinxingia sediminis gen. nov., sp. nov., new members in the order Bradymonadales, isolated from coastal sediment.</title>
        <authorList>
            <person name="Li C.-M."/>
        </authorList>
    </citation>
    <scope>NUCLEOTIDE SEQUENCE [LARGE SCALE GENOMIC DNA]</scope>
    <source>
        <strain evidence="3 4">SEH01</strain>
    </source>
</reference>
<evidence type="ECO:0000256" key="2">
    <source>
        <dbReference type="SAM" id="SignalP"/>
    </source>
</evidence>
<evidence type="ECO:0008006" key="5">
    <source>
        <dbReference type="Google" id="ProtNLM"/>
    </source>
</evidence>
<evidence type="ECO:0000256" key="1">
    <source>
        <dbReference type="SAM" id="MobiDB-lite"/>
    </source>
</evidence>
<name>A0ABY0CQP7_9DELT</name>
<keyword evidence="4" id="KW-1185">Reference proteome</keyword>
<evidence type="ECO:0000313" key="4">
    <source>
        <dbReference type="Proteomes" id="UP000282926"/>
    </source>
</evidence>
<evidence type="ECO:0000313" key="3">
    <source>
        <dbReference type="EMBL" id="RVU42821.1"/>
    </source>
</evidence>
<feature type="chain" id="PRO_5046878347" description="Ig-like domain-containing protein" evidence="2">
    <location>
        <begin position="29"/>
        <end position="839"/>
    </location>
</feature>
<sequence>MTMPKYAQSMLALLAALHLCAGCSPALDAPDSDDTRRSESLHQTPVRIDDSPDATSCRDAGATLGVSRSERWVACRLDLSRLSSGPHTFTQASDFLANGEVCAELLNISLQLYQSTEGPALIWESLNTRTIDGLFIRGSGAGNLYTYRPSVQTDEGVHAPRQGASWADVEDVSFCVERALTTQFSLLPGSVGPYDWHLEKSATPQRLELGPEASGNVTYEVTVSATDIGPREIFVEGIAYLTNTTDADAHIQSASVEIDGRTVALDCGVNFPTVLKSQSGLECTYRLSGFDESVNESTIEALLNVDVSDESPTRGARATQSILLSLPPLDALERVIVRDGDDIRAPCPFDQQPCVFNYTRTFECPFDEGIDEREAHITAPLQTASAPVEVDCAETHQEGQLLVQTFAEGSFHGPYLWHIEKNAAPEAIALGTYESGEVDYTLNVYAEETGESYYVVEGSLRILNLTDVDADVAHVSVKVGEREALVDCNAAFPIAITAAANLICTFTAVDIDPSITVAVARVEATPTSAVGGVVGQSDISYDDRPPSPLESVQVRALVDGVEIFDEACHWQDRCLFEYSRTFSCPLDEGVHLDSAYLPATGQRAEARVDVTCTDATVEGELRIQSAPLTGYTRSYTWAIDGSASHERVPLAPGHSAEVTYHVEVTGQDVVDHDHIAHGPVFITNPHASDALIETVTTRAGDTPGNVDCGVSFPYVLQAGQGLECTQMISGLSGDEPRSELIVRVSATSTILGGVSRWNLDWGLPTTHLFRDVTVRAEVEGVQKLEQTCSWDSGCTFEYSTTFSYPDDAGQQRSTVEVLELELQKDLLVDVVCQETSKHP</sequence>
<feature type="region of interest" description="Disordered" evidence="1">
    <location>
        <begin position="29"/>
        <end position="55"/>
    </location>
</feature>
<proteinExistence type="predicted"/>
<dbReference type="RefSeq" id="WP_127780787.1">
    <property type="nucleotide sequence ID" value="NZ_SADD01000009.1"/>
</dbReference>
<accession>A0ABY0CQP7</accession>
<dbReference type="Proteomes" id="UP000282926">
    <property type="component" value="Unassembled WGS sequence"/>
</dbReference>
<gene>
    <name evidence="3" type="ORF">EA187_15035</name>
</gene>
<keyword evidence="2" id="KW-0732">Signal</keyword>
<comment type="caution">
    <text evidence="3">The sequence shown here is derived from an EMBL/GenBank/DDBJ whole genome shotgun (WGS) entry which is preliminary data.</text>
</comment>
<organism evidence="3 4">
    <name type="scientific">Lujinxingia sediminis</name>
    <dbReference type="NCBI Taxonomy" id="2480984"/>
    <lineage>
        <taxon>Bacteria</taxon>
        <taxon>Deltaproteobacteria</taxon>
        <taxon>Bradymonadales</taxon>
        <taxon>Lujinxingiaceae</taxon>
        <taxon>Lujinxingia</taxon>
    </lineage>
</organism>
<feature type="signal peptide" evidence="2">
    <location>
        <begin position="1"/>
        <end position="28"/>
    </location>
</feature>